<accession>A0A3L9L7G5</accession>
<comment type="caution">
    <text evidence="1">The sequence shown here is derived from an EMBL/GenBank/DDBJ whole genome shotgun (WGS) entry which is preliminary data.</text>
</comment>
<organism evidence="1 2">
    <name type="scientific">Kocuria tytonicola</name>
    <dbReference type="NCBI Taxonomy" id="2055946"/>
    <lineage>
        <taxon>Bacteria</taxon>
        <taxon>Bacillati</taxon>
        <taxon>Actinomycetota</taxon>
        <taxon>Actinomycetes</taxon>
        <taxon>Micrococcales</taxon>
        <taxon>Micrococcaceae</taxon>
        <taxon>Kocuria</taxon>
    </lineage>
</organism>
<dbReference type="Proteomes" id="UP000277871">
    <property type="component" value="Unassembled WGS sequence"/>
</dbReference>
<dbReference type="EMBL" id="RDEX01000001">
    <property type="protein sequence ID" value="RLY94780.1"/>
    <property type="molecule type" value="Genomic_DNA"/>
</dbReference>
<name>A0A3L9L7G5_9MICC</name>
<proteinExistence type="predicted"/>
<sequence>MIDRPHGSDCRFCNRAAEEARRAGDELGRAWTSEFYDYDTRTHHVVHYDPETPEQEINASETFEEEALKLAVARYKYRGVRDQDIYDFMRRHGHRPGGAGLDMRFWMTVNRLRQDPAMIAAHPQLTAELNRRVEAAG</sequence>
<dbReference type="RefSeq" id="WP_121864517.1">
    <property type="nucleotide sequence ID" value="NZ_RDEX01000001.1"/>
</dbReference>
<dbReference type="AlphaFoldDB" id="A0A3L9L7G5"/>
<evidence type="ECO:0000313" key="2">
    <source>
        <dbReference type="Proteomes" id="UP000277871"/>
    </source>
</evidence>
<protein>
    <submittedName>
        <fullName evidence="1">Uncharacterized protein</fullName>
    </submittedName>
</protein>
<reference evidence="1 2" key="1">
    <citation type="submission" date="2018-10" db="EMBL/GenBank/DDBJ databases">
        <title>Kocuria tytonicola, new bacteria from the preen glands of American barn owls (Tyto furcata).</title>
        <authorList>
            <person name="Braun M.S."/>
            <person name="Wang E."/>
            <person name="Zimmermann S."/>
            <person name="Boutin S."/>
            <person name="Wagner H."/>
            <person name="Wink M."/>
        </authorList>
    </citation>
    <scope>NUCLEOTIDE SEQUENCE [LARGE SCALE GENOMIC DNA]</scope>
    <source>
        <strain evidence="1 2">473</strain>
    </source>
</reference>
<keyword evidence="2" id="KW-1185">Reference proteome</keyword>
<evidence type="ECO:0000313" key="1">
    <source>
        <dbReference type="EMBL" id="RLY94780.1"/>
    </source>
</evidence>
<gene>
    <name evidence="1" type="ORF">EAE32_06475</name>
</gene>